<sequence>MRILIVGGGVDAWMTAAVLATAGKGAAEIAVAETVPPAEGRLVALPALRGLHARLAVEAGTPLLGLRHGGAVEPFGDTGAALEGLAFHHYWLRAGDGEPLQAWSLAAQAAARGRFAPASNDPRSPLSTLDHGLLLDAAAYAEVLKTAALKAGAVIVEDRPEADLVVDASGEAGHAAWEDWSAWLPTGARLSGVEGRVATFAHDAPLTAGRRVRAVEGNVVAVGSALARLGATDGGDLHLLQTTVSRLVALLPTSPAAIAEFNRLTALAVERTRDMAMLRWGDLSNPPPELAWKLAQFESRGRVVMYDEETWPEGAWVHAFLARGVVPKRWDPLAERLPLERTREMLGRMKAVIERTAEEMPGG</sequence>
<reference evidence="1 2" key="1">
    <citation type="submission" date="2022-04" db="EMBL/GenBank/DDBJ databases">
        <title>Genome sequence of soybean root-associated Caulobacter segnis RL271.</title>
        <authorList>
            <person name="Longley R."/>
            <person name="Bonito G."/>
            <person name="Trigodet F."/>
            <person name="Crosson S."/>
            <person name="Fiebig A."/>
        </authorList>
    </citation>
    <scope>NUCLEOTIDE SEQUENCE [LARGE SCALE GENOMIC DNA]</scope>
    <source>
        <strain evidence="1 2">RL271</strain>
    </source>
</reference>
<protein>
    <submittedName>
        <fullName evidence="1">Tryptophan 7-halogenase</fullName>
    </submittedName>
</protein>
<accession>A0ABY4ZQJ5</accession>
<name>A0ABY4ZQJ5_9CAUL</name>
<dbReference type="InterPro" id="IPR006905">
    <property type="entry name" value="Flavin_halogenase"/>
</dbReference>
<evidence type="ECO:0000313" key="1">
    <source>
        <dbReference type="EMBL" id="USQ94871.1"/>
    </source>
</evidence>
<evidence type="ECO:0000313" key="2">
    <source>
        <dbReference type="Proteomes" id="UP001057520"/>
    </source>
</evidence>
<dbReference type="Gene3D" id="3.50.50.60">
    <property type="entry name" value="FAD/NAD(P)-binding domain"/>
    <property type="match status" value="2"/>
</dbReference>
<proteinExistence type="predicted"/>
<dbReference type="Proteomes" id="UP001057520">
    <property type="component" value="Chromosome"/>
</dbReference>
<dbReference type="EMBL" id="CP096040">
    <property type="protein sequence ID" value="USQ94871.1"/>
    <property type="molecule type" value="Genomic_DNA"/>
</dbReference>
<dbReference type="InterPro" id="IPR036188">
    <property type="entry name" value="FAD/NAD-bd_sf"/>
</dbReference>
<dbReference type="Pfam" id="PF04820">
    <property type="entry name" value="Trp_halogenase"/>
    <property type="match status" value="2"/>
</dbReference>
<keyword evidence="2" id="KW-1185">Reference proteome</keyword>
<organism evidence="1 2">
    <name type="scientific">Caulobacter segnis</name>
    <dbReference type="NCBI Taxonomy" id="88688"/>
    <lineage>
        <taxon>Bacteria</taxon>
        <taxon>Pseudomonadati</taxon>
        <taxon>Pseudomonadota</taxon>
        <taxon>Alphaproteobacteria</taxon>
        <taxon>Caulobacterales</taxon>
        <taxon>Caulobacteraceae</taxon>
        <taxon>Caulobacter</taxon>
    </lineage>
</organism>
<gene>
    <name evidence="1" type="ORF">MZV50_20230</name>
</gene>